<organism evidence="2 4">
    <name type="scientific">Ferroplasma acidiphilum</name>
    <dbReference type="NCBI Taxonomy" id="74969"/>
    <lineage>
        <taxon>Archaea</taxon>
        <taxon>Methanobacteriati</taxon>
        <taxon>Thermoplasmatota</taxon>
        <taxon>Thermoplasmata</taxon>
        <taxon>Thermoplasmatales</taxon>
        <taxon>Ferroplasmaceae</taxon>
        <taxon>Ferroplasma</taxon>
    </lineage>
</organism>
<dbReference type="OrthoDB" id="179876at2157"/>
<dbReference type="STRING" id="74969.FAD_0722"/>
<evidence type="ECO:0000313" key="2">
    <source>
        <dbReference type="EMBL" id="ARD84628.1"/>
    </source>
</evidence>
<dbReference type="RefSeq" id="WP_081141847.1">
    <property type="nucleotide sequence ID" value="NZ_CP015363.1"/>
</dbReference>
<dbReference type="EMBL" id="CP015363">
    <property type="protein sequence ID" value="ARD84628.1"/>
    <property type="molecule type" value="Genomic_DNA"/>
</dbReference>
<evidence type="ECO:0000313" key="5">
    <source>
        <dbReference type="Proteomes" id="UP000546917"/>
    </source>
</evidence>
<dbReference type="AlphaFoldDB" id="A0A1V0N3B1"/>
<evidence type="ECO:0000313" key="3">
    <source>
        <dbReference type="EMBL" id="NOL59444.1"/>
    </source>
</evidence>
<dbReference type="PANTHER" id="PTHR34988">
    <property type="entry name" value="PROTEIN, PUTATIVE-RELATED"/>
    <property type="match status" value="1"/>
</dbReference>
<dbReference type="SUPFAM" id="SSF117856">
    <property type="entry name" value="AF0104/ALDC/Ptd012-like"/>
    <property type="match status" value="1"/>
</dbReference>
<evidence type="ECO:0000313" key="4">
    <source>
        <dbReference type="Proteomes" id="UP000192050"/>
    </source>
</evidence>
<dbReference type="KEGG" id="fai:FAD_0722"/>
<feature type="domain" description="PPC" evidence="1">
    <location>
        <begin position="3"/>
        <end position="138"/>
    </location>
</feature>
<dbReference type="InterPro" id="IPR005175">
    <property type="entry name" value="PPC_dom"/>
</dbReference>
<dbReference type="Gene3D" id="3.30.1330.80">
    <property type="entry name" value="Hypothetical protein, similar to alpha- acetolactate decarboxylase, domain 2"/>
    <property type="match status" value="1"/>
</dbReference>
<dbReference type="EMBL" id="JABGBP010000031">
    <property type="protein sequence ID" value="NOL59444.1"/>
    <property type="molecule type" value="Genomic_DNA"/>
</dbReference>
<sequence>MQSNAENNIIVAKFEANEDVLSNLNILVEKYSIKTGFIDMGIGMIKNLKIGYWNINKYDELLIEDRSELVAFHGSIANDKNRFHIHIGVARKDHGLYGGHFFSGIADPLMEVKITKFDNIEFTRKYNPESTLNELEIH</sequence>
<dbReference type="CDD" id="cd11378">
    <property type="entry name" value="DUF296"/>
    <property type="match status" value="1"/>
</dbReference>
<proteinExistence type="predicted"/>
<keyword evidence="2" id="KW-0238">DNA-binding</keyword>
<protein>
    <submittedName>
        <fullName evidence="3">DUF296 domain-containing protein</fullName>
    </submittedName>
    <submittedName>
        <fullName evidence="2">Putative DNA-binding protein</fullName>
    </submittedName>
</protein>
<dbReference type="Proteomes" id="UP000192050">
    <property type="component" value="Chromosome"/>
</dbReference>
<reference evidence="2 4" key="1">
    <citation type="submission" date="2011-10" db="EMBL/GenBank/DDBJ databases">
        <title>Metabolic and evolutionary patterns in the extreme acidophile Ferroplasma acidiphilum.</title>
        <authorList>
            <person name="Golyshina O.V."/>
            <person name="Kozyavkin S.A."/>
            <person name="Tatusov R.L."/>
            <person name="Slesarev A.I."/>
            <person name="Golyshin P.N."/>
        </authorList>
    </citation>
    <scope>NUCLEOTIDE SEQUENCE [LARGE SCALE GENOMIC DNA]</scope>
    <source>
        <strain evidence="2">Berkeley</strain>
        <strain evidence="4">Y</strain>
    </source>
</reference>
<dbReference type="PROSITE" id="PS51742">
    <property type="entry name" value="PPC"/>
    <property type="match status" value="1"/>
</dbReference>
<gene>
    <name evidence="2" type="ORF">FAD_0722</name>
    <name evidence="3" type="ORF">HLB00_01150</name>
</gene>
<dbReference type="GeneID" id="84217345"/>
<dbReference type="GO" id="GO:0003677">
    <property type="term" value="F:DNA binding"/>
    <property type="evidence" value="ECO:0007669"/>
    <property type="project" value="UniProtKB-KW"/>
</dbReference>
<dbReference type="PANTHER" id="PTHR34988:SF1">
    <property type="entry name" value="DNA-BINDING PROTEIN"/>
    <property type="match status" value="1"/>
</dbReference>
<accession>A0A1V0N3B1</accession>
<evidence type="ECO:0000259" key="1">
    <source>
        <dbReference type="PROSITE" id="PS51742"/>
    </source>
</evidence>
<reference evidence="3 5" key="2">
    <citation type="submission" date="2020-05" db="EMBL/GenBank/DDBJ databases">
        <authorList>
            <person name="Zhang R."/>
        </authorList>
    </citation>
    <scope>NUCLEOTIDE SEQUENCE [LARGE SCALE GENOMIC DNA]</scope>
    <source>
        <strain evidence="3 5">DSM 28986</strain>
    </source>
</reference>
<name>A0A1V0N3B1_9ARCH</name>
<dbReference type="Pfam" id="PF03479">
    <property type="entry name" value="PCC"/>
    <property type="match status" value="1"/>
</dbReference>
<keyword evidence="4" id="KW-1185">Reference proteome</keyword>
<dbReference type="Proteomes" id="UP000546917">
    <property type="component" value="Unassembled WGS sequence"/>
</dbReference>